<dbReference type="AlphaFoldDB" id="A0A5B7DKW2"/>
<feature type="compositionally biased region" description="Basic and acidic residues" evidence="1">
    <location>
        <begin position="1"/>
        <end position="15"/>
    </location>
</feature>
<proteinExistence type="predicted"/>
<accession>A0A5B7DKW2</accession>
<comment type="caution">
    <text evidence="2">The sequence shown here is derived from an EMBL/GenBank/DDBJ whole genome shotgun (WGS) entry which is preliminary data.</text>
</comment>
<gene>
    <name evidence="2" type="ORF">E2C01_014767</name>
</gene>
<name>A0A5B7DKW2_PORTR</name>
<evidence type="ECO:0000256" key="1">
    <source>
        <dbReference type="SAM" id="MobiDB-lite"/>
    </source>
</evidence>
<protein>
    <submittedName>
        <fullName evidence="2">Uncharacterized protein</fullName>
    </submittedName>
</protein>
<dbReference type="Proteomes" id="UP000324222">
    <property type="component" value="Unassembled WGS sequence"/>
</dbReference>
<feature type="compositionally biased region" description="Pro residues" evidence="1">
    <location>
        <begin position="52"/>
        <end position="61"/>
    </location>
</feature>
<keyword evidence="3" id="KW-1185">Reference proteome</keyword>
<evidence type="ECO:0000313" key="3">
    <source>
        <dbReference type="Proteomes" id="UP000324222"/>
    </source>
</evidence>
<dbReference type="EMBL" id="VSRR010001015">
    <property type="protein sequence ID" value="MPC21773.1"/>
    <property type="molecule type" value="Genomic_DNA"/>
</dbReference>
<organism evidence="2 3">
    <name type="scientific">Portunus trituberculatus</name>
    <name type="common">Swimming crab</name>
    <name type="synonym">Neptunus trituberculatus</name>
    <dbReference type="NCBI Taxonomy" id="210409"/>
    <lineage>
        <taxon>Eukaryota</taxon>
        <taxon>Metazoa</taxon>
        <taxon>Ecdysozoa</taxon>
        <taxon>Arthropoda</taxon>
        <taxon>Crustacea</taxon>
        <taxon>Multicrustacea</taxon>
        <taxon>Malacostraca</taxon>
        <taxon>Eumalacostraca</taxon>
        <taxon>Eucarida</taxon>
        <taxon>Decapoda</taxon>
        <taxon>Pleocyemata</taxon>
        <taxon>Brachyura</taxon>
        <taxon>Eubrachyura</taxon>
        <taxon>Portunoidea</taxon>
        <taxon>Portunidae</taxon>
        <taxon>Portuninae</taxon>
        <taxon>Portunus</taxon>
    </lineage>
</organism>
<evidence type="ECO:0000313" key="2">
    <source>
        <dbReference type="EMBL" id="MPC21773.1"/>
    </source>
</evidence>
<sequence length="145" mass="15792">MAPKKLSSDRNKESGESASVSEPQHSIRGFTGITPEVTKDVFLDGDSSSRDLPPPPHPSPSPAFIYESYLQINVCNGIADLGINRGSFRGNGSTHLVSHFLKATRHNLCQPVQRKSLTVMAMIVSYKAAVKQLSREQLGDSLGWL</sequence>
<feature type="region of interest" description="Disordered" evidence="1">
    <location>
        <begin position="1"/>
        <end position="62"/>
    </location>
</feature>
<reference evidence="2 3" key="1">
    <citation type="submission" date="2019-05" db="EMBL/GenBank/DDBJ databases">
        <title>Another draft genome of Portunus trituberculatus and its Hox gene families provides insights of decapod evolution.</title>
        <authorList>
            <person name="Jeong J.-H."/>
            <person name="Song I."/>
            <person name="Kim S."/>
            <person name="Choi T."/>
            <person name="Kim D."/>
            <person name="Ryu S."/>
            <person name="Kim W."/>
        </authorList>
    </citation>
    <scope>NUCLEOTIDE SEQUENCE [LARGE SCALE GENOMIC DNA]</scope>
    <source>
        <tissue evidence="2">Muscle</tissue>
    </source>
</reference>